<dbReference type="InterPro" id="IPR000620">
    <property type="entry name" value="EamA_dom"/>
</dbReference>
<organism evidence="7">
    <name type="scientific">freshwater metagenome</name>
    <dbReference type="NCBI Taxonomy" id="449393"/>
    <lineage>
        <taxon>unclassified sequences</taxon>
        <taxon>metagenomes</taxon>
        <taxon>ecological metagenomes</taxon>
    </lineage>
</organism>
<evidence type="ECO:0000256" key="4">
    <source>
        <dbReference type="ARBA" id="ARBA00023136"/>
    </source>
</evidence>
<evidence type="ECO:0000256" key="1">
    <source>
        <dbReference type="ARBA" id="ARBA00004141"/>
    </source>
</evidence>
<feature type="transmembrane region" description="Helical" evidence="5">
    <location>
        <begin position="154"/>
        <end position="173"/>
    </location>
</feature>
<evidence type="ECO:0000256" key="5">
    <source>
        <dbReference type="SAM" id="Phobius"/>
    </source>
</evidence>
<dbReference type="GO" id="GO:0016020">
    <property type="term" value="C:membrane"/>
    <property type="evidence" value="ECO:0007669"/>
    <property type="project" value="UniProtKB-SubCell"/>
</dbReference>
<feature type="transmembrane region" description="Helical" evidence="5">
    <location>
        <begin position="12"/>
        <end position="31"/>
    </location>
</feature>
<feature type="transmembrane region" description="Helical" evidence="5">
    <location>
        <begin position="125"/>
        <end position="142"/>
    </location>
</feature>
<keyword evidence="2 5" id="KW-0812">Transmembrane</keyword>
<dbReference type="SUPFAM" id="SSF103481">
    <property type="entry name" value="Multidrug resistance efflux transporter EmrE"/>
    <property type="match status" value="2"/>
</dbReference>
<name>A0A6J6VDV6_9ZZZZ</name>
<evidence type="ECO:0000256" key="2">
    <source>
        <dbReference type="ARBA" id="ARBA00022692"/>
    </source>
</evidence>
<dbReference type="InterPro" id="IPR037185">
    <property type="entry name" value="EmrE-like"/>
</dbReference>
<accession>A0A6J6VDV6</accession>
<dbReference type="Gene3D" id="1.10.3730.20">
    <property type="match status" value="1"/>
</dbReference>
<feature type="transmembrane region" description="Helical" evidence="5">
    <location>
        <begin position="70"/>
        <end position="90"/>
    </location>
</feature>
<feature type="domain" description="EamA" evidence="6">
    <location>
        <begin position="156"/>
        <end position="289"/>
    </location>
</feature>
<dbReference type="EMBL" id="CAEZZM010000163">
    <property type="protein sequence ID" value="CAB4770380.1"/>
    <property type="molecule type" value="Genomic_DNA"/>
</dbReference>
<gene>
    <name evidence="7" type="ORF">UFOPK2872_01121</name>
</gene>
<dbReference type="AlphaFoldDB" id="A0A6J6VDV6"/>
<keyword evidence="3 5" id="KW-1133">Transmembrane helix</keyword>
<feature type="transmembrane region" description="Helical" evidence="5">
    <location>
        <begin position="217"/>
        <end position="238"/>
    </location>
</feature>
<proteinExistence type="predicted"/>
<feature type="transmembrane region" description="Helical" evidence="5">
    <location>
        <begin position="37"/>
        <end position="58"/>
    </location>
</feature>
<evidence type="ECO:0000259" key="6">
    <source>
        <dbReference type="Pfam" id="PF00892"/>
    </source>
</evidence>
<feature type="transmembrane region" description="Helical" evidence="5">
    <location>
        <begin position="250"/>
        <end position="266"/>
    </location>
</feature>
<comment type="subcellular location">
    <subcellularLocation>
        <location evidence="1">Membrane</location>
        <topology evidence="1">Multi-pass membrane protein</topology>
    </subcellularLocation>
</comment>
<reference evidence="7" key="1">
    <citation type="submission" date="2020-05" db="EMBL/GenBank/DDBJ databases">
        <authorList>
            <person name="Chiriac C."/>
            <person name="Salcher M."/>
            <person name="Ghai R."/>
            <person name="Kavagutti S V."/>
        </authorList>
    </citation>
    <scope>NUCLEOTIDE SEQUENCE</scope>
</reference>
<dbReference type="PANTHER" id="PTHR32322:SF2">
    <property type="entry name" value="EAMA DOMAIN-CONTAINING PROTEIN"/>
    <property type="match status" value="1"/>
</dbReference>
<sequence length="304" mass="32276">MTKSATVFERSAPWIFVALWSTGFVVARYSTRHAGPLAFLTVRMLCAAVLLYVIALVMKAPRLPRAAWSTSAIVGVCMHAVYLGGVFIAIKRGLPSGLSALIAGLHPVLTSVAGRVLLKEHLRRSQWAGVALGVTGVVVVVIDKLRDGLGDVTSPALFAMVISVVGMSTGTLVQRSRGKDMPLITGTAAQYVSSGAVLLIASSLFETWEFHLTGEMILALLWSVLVLSLSAVMLMMLLISRHSAARVSSLFFLTPALSAIESAILFGERLGLLALVALVVALTGVWLTMRNPATPATPQELIAD</sequence>
<evidence type="ECO:0000313" key="7">
    <source>
        <dbReference type="EMBL" id="CAB4770380.1"/>
    </source>
</evidence>
<dbReference type="PANTHER" id="PTHR32322">
    <property type="entry name" value="INNER MEMBRANE TRANSPORTER"/>
    <property type="match status" value="1"/>
</dbReference>
<protein>
    <submittedName>
        <fullName evidence="7">Unannotated protein</fullName>
    </submittedName>
</protein>
<keyword evidence="4 5" id="KW-0472">Membrane</keyword>
<dbReference type="InterPro" id="IPR050638">
    <property type="entry name" value="AA-Vitamin_Transporters"/>
</dbReference>
<feature type="transmembrane region" description="Helical" evidence="5">
    <location>
        <begin position="185"/>
        <end position="205"/>
    </location>
</feature>
<feature type="domain" description="EamA" evidence="6">
    <location>
        <begin position="17"/>
        <end position="141"/>
    </location>
</feature>
<feature type="transmembrane region" description="Helical" evidence="5">
    <location>
        <begin position="272"/>
        <end position="289"/>
    </location>
</feature>
<dbReference type="Pfam" id="PF00892">
    <property type="entry name" value="EamA"/>
    <property type="match status" value="2"/>
</dbReference>
<evidence type="ECO:0000256" key="3">
    <source>
        <dbReference type="ARBA" id="ARBA00022989"/>
    </source>
</evidence>
<feature type="transmembrane region" description="Helical" evidence="5">
    <location>
        <begin position="96"/>
        <end position="118"/>
    </location>
</feature>